<dbReference type="KEGG" id="aau:AAur_2843"/>
<sequence length="145" mass="15771">MSSHSEPLTPRRNSLRSSVLILTVFTAALSWCIALLGIVNSPAGVIFLTVPALVSLGVVVVVAKRRRRTPARHLGMPAPNGRTALRAQSKSVLILMSFTAALSWWIAIVGVSTGAGMFFLWLPFLVTAATVAMWLYVRAWKITRI</sequence>
<protein>
    <submittedName>
        <fullName evidence="2">Uncharacterized protein</fullName>
    </submittedName>
</protein>
<evidence type="ECO:0000313" key="3">
    <source>
        <dbReference type="Proteomes" id="UP000000637"/>
    </source>
</evidence>
<dbReference type="STRING" id="290340.AAur_2843"/>
<evidence type="ECO:0000256" key="1">
    <source>
        <dbReference type="SAM" id="Phobius"/>
    </source>
</evidence>
<feature type="transmembrane region" description="Helical" evidence="1">
    <location>
        <begin position="20"/>
        <end position="39"/>
    </location>
</feature>
<accession>A1R8J1</accession>
<dbReference type="EMBL" id="CP000474">
    <property type="protein sequence ID" value="ABM07082.1"/>
    <property type="molecule type" value="Genomic_DNA"/>
</dbReference>
<dbReference type="AlphaFoldDB" id="A1R8J1"/>
<organism evidence="2 3">
    <name type="scientific">Paenarthrobacter aurescens (strain TC1)</name>
    <dbReference type="NCBI Taxonomy" id="290340"/>
    <lineage>
        <taxon>Bacteria</taxon>
        <taxon>Bacillati</taxon>
        <taxon>Actinomycetota</taxon>
        <taxon>Actinomycetes</taxon>
        <taxon>Micrococcales</taxon>
        <taxon>Micrococcaceae</taxon>
        <taxon>Paenarthrobacter</taxon>
    </lineage>
</organism>
<keyword evidence="1" id="KW-0472">Membrane</keyword>
<keyword evidence="1" id="KW-0812">Transmembrane</keyword>
<feature type="transmembrane region" description="Helical" evidence="1">
    <location>
        <begin position="45"/>
        <end position="63"/>
    </location>
</feature>
<gene>
    <name evidence="2" type="ordered locus">AAur_2843</name>
</gene>
<feature type="transmembrane region" description="Helical" evidence="1">
    <location>
        <begin position="92"/>
        <end position="112"/>
    </location>
</feature>
<dbReference type="Proteomes" id="UP000000637">
    <property type="component" value="Chromosome"/>
</dbReference>
<name>A1R8J1_PAEAT</name>
<feature type="transmembrane region" description="Helical" evidence="1">
    <location>
        <begin position="118"/>
        <end position="137"/>
    </location>
</feature>
<evidence type="ECO:0000313" key="2">
    <source>
        <dbReference type="EMBL" id="ABM07082.1"/>
    </source>
</evidence>
<dbReference type="OrthoDB" id="4954009at2"/>
<dbReference type="HOGENOM" id="CLU_1782882_0_0_11"/>
<keyword evidence="1" id="KW-1133">Transmembrane helix</keyword>
<dbReference type="RefSeq" id="WP_011775494.1">
    <property type="nucleotide sequence ID" value="NC_008711.1"/>
</dbReference>
<reference evidence="2 3" key="1">
    <citation type="journal article" date="2006" name="PLoS Genet.">
        <title>Secrets of soil survival revealed by the genome sequence of Arthrobacter aurescens TC1.</title>
        <authorList>
            <person name="Mongodin E.F."/>
            <person name="Shapir N."/>
            <person name="Daugherty S.C."/>
            <person name="DeBoy R.T."/>
            <person name="Emerson J.B."/>
            <person name="Shvartzbeyn A."/>
            <person name="Radune D."/>
            <person name="Vamathevan J."/>
            <person name="Riggs F."/>
            <person name="Grinberg V."/>
            <person name="Khouri H."/>
            <person name="Wackett L.P."/>
            <person name="Nelson K.E."/>
            <person name="Sadowsky M.J."/>
        </authorList>
    </citation>
    <scope>NUCLEOTIDE SEQUENCE [LARGE SCALE GENOMIC DNA]</scope>
    <source>
        <strain evidence="2 3">TC1</strain>
    </source>
</reference>
<keyword evidence="3" id="KW-1185">Reference proteome</keyword>
<proteinExistence type="predicted"/>